<evidence type="ECO:0000256" key="1">
    <source>
        <dbReference type="ARBA" id="ARBA00022605"/>
    </source>
</evidence>
<sequence>MEHDDPAFPAGAIQRLAARIDRPIVLVGMMGVGKTTVGRKLASILAMPFCDADEEIEKAAQMSIPEIFAQFGEPYFRSGERRVIARLLGEDGASERRVLATGGGAFADPETRALILKRAIAIWLDSDVDTLVARVGRKGNRPLLKTGNPREILARLKAERGPAYAEAPIHVTSGNQPHQATVVTILKAIDAWL</sequence>
<feature type="binding site" evidence="7">
    <location>
        <position position="103"/>
    </location>
    <ligand>
        <name>substrate</name>
    </ligand>
</feature>
<dbReference type="GO" id="GO:0008652">
    <property type="term" value="P:amino acid biosynthetic process"/>
    <property type="evidence" value="ECO:0007669"/>
    <property type="project" value="UniProtKB-KW"/>
</dbReference>
<dbReference type="GO" id="GO:0009423">
    <property type="term" value="P:chorismate biosynthetic process"/>
    <property type="evidence" value="ECO:0007669"/>
    <property type="project" value="UniProtKB-UniRule"/>
</dbReference>
<proteinExistence type="inferred from homology"/>
<feature type="binding site" evidence="7">
    <location>
        <position position="53"/>
    </location>
    <ligand>
        <name>substrate</name>
    </ligand>
</feature>
<dbReference type="Gene3D" id="3.40.50.300">
    <property type="entry name" value="P-loop containing nucleotide triphosphate hydrolases"/>
    <property type="match status" value="1"/>
</dbReference>
<dbReference type="GO" id="GO:0004765">
    <property type="term" value="F:shikimate kinase activity"/>
    <property type="evidence" value="ECO:0007669"/>
    <property type="project" value="UniProtKB-UniRule"/>
</dbReference>
<dbReference type="InterPro" id="IPR000623">
    <property type="entry name" value="Shikimate_kinase/TSH1"/>
</dbReference>
<keyword evidence="4 7" id="KW-0418">Kinase</keyword>
<keyword evidence="2 7" id="KW-0808">Transferase</keyword>
<evidence type="ECO:0000256" key="6">
    <source>
        <dbReference type="ARBA" id="ARBA00023141"/>
    </source>
</evidence>
<comment type="pathway">
    <text evidence="7">Metabolic intermediate biosynthesis; chorismate biosynthesis; chorismate from D-erythrose 4-phosphate and phosphoenolpyruvate: step 5/7.</text>
</comment>
<accession>A0A117UV62</accession>
<dbReference type="NCBIfam" id="NF010552">
    <property type="entry name" value="PRK13946.1"/>
    <property type="match status" value="1"/>
</dbReference>
<dbReference type="Proteomes" id="UP000058012">
    <property type="component" value="Unassembled WGS sequence"/>
</dbReference>
<dbReference type="GO" id="GO:0009073">
    <property type="term" value="P:aromatic amino acid family biosynthetic process"/>
    <property type="evidence" value="ECO:0007669"/>
    <property type="project" value="UniProtKB-KW"/>
</dbReference>
<dbReference type="InterPro" id="IPR031322">
    <property type="entry name" value="Shikimate/glucono_kinase"/>
</dbReference>
<keyword evidence="1 7" id="KW-0028">Amino-acid biosynthesis</keyword>
<dbReference type="AlphaFoldDB" id="A0A117UV62"/>
<comment type="catalytic activity">
    <reaction evidence="7">
        <text>shikimate + ATP = 3-phosphoshikimate + ADP + H(+)</text>
        <dbReference type="Rhea" id="RHEA:13121"/>
        <dbReference type="ChEBI" id="CHEBI:15378"/>
        <dbReference type="ChEBI" id="CHEBI:30616"/>
        <dbReference type="ChEBI" id="CHEBI:36208"/>
        <dbReference type="ChEBI" id="CHEBI:145989"/>
        <dbReference type="ChEBI" id="CHEBI:456216"/>
        <dbReference type="EC" id="2.7.1.71"/>
    </reaction>
</comment>
<gene>
    <name evidence="7" type="primary">aroK</name>
    <name evidence="8" type="ORF">AQZ52_12355</name>
</gene>
<feature type="binding site" evidence="7">
    <location>
        <position position="141"/>
    </location>
    <ligand>
        <name>ATP</name>
        <dbReference type="ChEBI" id="CHEBI:30616"/>
    </ligand>
</feature>
<keyword evidence="7" id="KW-0479">Metal-binding</keyword>
<comment type="similarity">
    <text evidence="7">Belongs to the shikimate kinase family.</text>
</comment>
<keyword evidence="3 7" id="KW-0547">Nucleotide-binding</keyword>
<comment type="subunit">
    <text evidence="7">Monomer.</text>
</comment>
<evidence type="ECO:0000256" key="2">
    <source>
        <dbReference type="ARBA" id="ARBA00022679"/>
    </source>
</evidence>
<evidence type="ECO:0000256" key="7">
    <source>
        <dbReference type="HAMAP-Rule" id="MF_00109"/>
    </source>
</evidence>
<dbReference type="EC" id="2.7.1.71" evidence="7"/>
<dbReference type="GO" id="GO:0005524">
    <property type="term" value="F:ATP binding"/>
    <property type="evidence" value="ECO:0007669"/>
    <property type="project" value="UniProtKB-UniRule"/>
</dbReference>
<evidence type="ECO:0000313" key="8">
    <source>
        <dbReference type="EMBL" id="KUR71423.1"/>
    </source>
</evidence>
<evidence type="ECO:0000256" key="5">
    <source>
        <dbReference type="ARBA" id="ARBA00022840"/>
    </source>
</evidence>
<dbReference type="OrthoDB" id="9800332at2"/>
<protein>
    <recommendedName>
        <fullName evidence="7">Shikimate kinase</fullName>
        <shortName evidence="7">SK</shortName>
        <ecNumber evidence="7">2.7.1.71</ecNumber>
    </recommendedName>
</protein>
<reference evidence="8 9" key="1">
    <citation type="submission" date="2015-10" db="EMBL/GenBank/DDBJ databases">
        <title>Draft genome sequence of Novosphingobium fuchskuhlense DSM 25065 isolated from a surface water sample of the southwest basin of Lake Grosse Fuchskuhle.</title>
        <authorList>
            <person name="Ruckert C."/>
            <person name="Winkler A."/>
            <person name="Glaeser J."/>
            <person name="Grossart H.-P."/>
            <person name="Kalinowski J."/>
            <person name="Glaeser S."/>
        </authorList>
    </citation>
    <scope>NUCLEOTIDE SEQUENCE [LARGE SCALE GENOMIC DNA]</scope>
    <source>
        <strain evidence="8 9">FNE08-7</strain>
    </source>
</reference>
<dbReference type="PANTHER" id="PTHR21087">
    <property type="entry name" value="SHIKIMATE KINASE"/>
    <property type="match status" value="1"/>
</dbReference>
<comment type="caution">
    <text evidence="8">The sequence shown here is derived from an EMBL/GenBank/DDBJ whole genome shotgun (WGS) entry which is preliminary data.</text>
</comment>
<keyword evidence="9" id="KW-1185">Reference proteome</keyword>
<keyword evidence="7" id="KW-0460">Magnesium</keyword>
<dbReference type="SUPFAM" id="SSF52540">
    <property type="entry name" value="P-loop containing nucleoside triphosphate hydrolases"/>
    <property type="match status" value="1"/>
</dbReference>
<dbReference type="PRINTS" id="PR01100">
    <property type="entry name" value="SHIKIMTKNASE"/>
</dbReference>
<dbReference type="STRING" id="1117702.AQZ52_12355"/>
<organism evidence="8 9">
    <name type="scientific">Novosphingobium fuchskuhlense</name>
    <dbReference type="NCBI Taxonomy" id="1117702"/>
    <lineage>
        <taxon>Bacteria</taxon>
        <taxon>Pseudomonadati</taxon>
        <taxon>Pseudomonadota</taxon>
        <taxon>Alphaproteobacteria</taxon>
        <taxon>Sphingomonadales</taxon>
        <taxon>Sphingomonadaceae</taxon>
        <taxon>Novosphingobium</taxon>
    </lineage>
</organism>
<keyword evidence="7" id="KW-0963">Cytoplasm</keyword>
<dbReference type="RefSeq" id="WP_067911099.1">
    <property type="nucleotide sequence ID" value="NZ_KQ954245.1"/>
</dbReference>
<dbReference type="Pfam" id="PF01202">
    <property type="entry name" value="SKI"/>
    <property type="match status" value="1"/>
</dbReference>
<keyword evidence="5 7" id="KW-0067">ATP-binding</keyword>
<feature type="binding site" evidence="7">
    <location>
        <position position="77"/>
    </location>
    <ligand>
        <name>substrate</name>
    </ligand>
</feature>
<keyword evidence="6 7" id="KW-0057">Aromatic amino acid biosynthesis</keyword>
<dbReference type="InterPro" id="IPR027417">
    <property type="entry name" value="P-loop_NTPase"/>
</dbReference>
<feature type="binding site" evidence="7">
    <location>
        <begin position="31"/>
        <end position="36"/>
    </location>
    <ligand>
        <name>ATP</name>
        <dbReference type="ChEBI" id="CHEBI:30616"/>
    </ligand>
</feature>
<feature type="binding site" evidence="7">
    <location>
        <position position="160"/>
    </location>
    <ligand>
        <name>substrate</name>
    </ligand>
</feature>
<evidence type="ECO:0000256" key="3">
    <source>
        <dbReference type="ARBA" id="ARBA00022741"/>
    </source>
</evidence>
<feature type="binding site" evidence="7">
    <location>
        <position position="176"/>
    </location>
    <ligand>
        <name>ATP</name>
        <dbReference type="ChEBI" id="CHEBI:30616"/>
    </ligand>
</feature>
<comment type="cofactor">
    <cofactor evidence="7">
        <name>Mg(2+)</name>
        <dbReference type="ChEBI" id="CHEBI:18420"/>
    </cofactor>
    <text evidence="7">Binds 1 Mg(2+) ion per subunit.</text>
</comment>
<dbReference type="HAMAP" id="MF_00109">
    <property type="entry name" value="Shikimate_kinase"/>
    <property type="match status" value="1"/>
</dbReference>
<evidence type="ECO:0000256" key="4">
    <source>
        <dbReference type="ARBA" id="ARBA00022777"/>
    </source>
</evidence>
<dbReference type="GO" id="GO:0005829">
    <property type="term" value="C:cytosol"/>
    <property type="evidence" value="ECO:0007669"/>
    <property type="project" value="TreeGrafter"/>
</dbReference>
<dbReference type="EMBL" id="LLZS01000007">
    <property type="protein sequence ID" value="KUR71423.1"/>
    <property type="molecule type" value="Genomic_DNA"/>
</dbReference>
<comment type="subcellular location">
    <subcellularLocation>
        <location evidence="7">Cytoplasm</location>
    </subcellularLocation>
</comment>
<evidence type="ECO:0000313" key="9">
    <source>
        <dbReference type="Proteomes" id="UP000058012"/>
    </source>
</evidence>
<dbReference type="UniPathway" id="UPA00053">
    <property type="reaction ID" value="UER00088"/>
</dbReference>
<dbReference type="CDD" id="cd00464">
    <property type="entry name" value="SK"/>
    <property type="match status" value="1"/>
</dbReference>
<name>A0A117UV62_9SPHN</name>
<dbReference type="GO" id="GO:0000287">
    <property type="term" value="F:magnesium ion binding"/>
    <property type="evidence" value="ECO:0007669"/>
    <property type="project" value="UniProtKB-UniRule"/>
</dbReference>
<feature type="binding site" evidence="7">
    <location>
        <position position="35"/>
    </location>
    <ligand>
        <name>Mg(2+)</name>
        <dbReference type="ChEBI" id="CHEBI:18420"/>
    </ligand>
</feature>
<comment type="function">
    <text evidence="7">Catalyzes the specific phosphorylation of the 3-hydroxyl group of shikimic acid using ATP as a cosubstrate.</text>
</comment>
<dbReference type="PANTHER" id="PTHR21087:SF16">
    <property type="entry name" value="SHIKIMATE KINASE 1, CHLOROPLASTIC"/>
    <property type="match status" value="1"/>
</dbReference>